<protein>
    <recommendedName>
        <fullName evidence="10">Acetyl-CoA acetyltransferase, cytosolic</fullName>
    </recommendedName>
</protein>
<comment type="similarity">
    <text evidence="2 5">Belongs to the thiolase-like superfamily. Thiolase family.</text>
</comment>
<comment type="caution">
    <text evidence="8">The sequence shown here is derived from an EMBL/GenBank/DDBJ whole genome shotgun (WGS) entry which is preliminary data.</text>
</comment>
<evidence type="ECO:0000256" key="5">
    <source>
        <dbReference type="RuleBase" id="RU003557"/>
    </source>
</evidence>
<dbReference type="InterPro" id="IPR016039">
    <property type="entry name" value="Thiolase-like"/>
</dbReference>
<dbReference type="PIRSF" id="PIRSF000429">
    <property type="entry name" value="Ac-CoA_Ac_transf"/>
    <property type="match status" value="1"/>
</dbReference>
<dbReference type="Gene3D" id="3.40.47.10">
    <property type="match status" value="2"/>
</dbReference>
<evidence type="ECO:0008006" key="10">
    <source>
        <dbReference type="Google" id="ProtNLM"/>
    </source>
</evidence>
<organism evidence="8 9">
    <name type="scientific">Orchesella dallaii</name>
    <dbReference type="NCBI Taxonomy" id="48710"/>
    <lineage>
        <taxon>Eukaryota</taxon>
        <taxon>Metazoa</taxon>
        <taxon>Ecdysozoa</taxon>
        <taxon>Arthropoda</taxon>
        <taxon>Hexapoda</taxon>
        <taxon>Collembola</taxon>
        <taxon>Entomobryomorpha</taxon>
        <taxon>Entomobryoidea</taxon>
        <taxon>Orchesellidae</taxon>
        <taxon>Orchesellinae</taxon>
        <taxon>Orchesella</taxon>
    </lineage>
</organism>
<dbReference type="CDD" id="cd00751">
    <property type="entry name" value="thiolase"/>
    <property type="match status" value="1"/>
</dbReference>
<dbReference type="Pfam" id="PF00108">
    <property type="entry name" value="Thiolase_N"/>
    <property type="match status" value="1"/>
</dbReference>
<dbReference type="Proteomes" id="UP001642540">
    <property type="component" value="Unassembled WGS sequence"/>
</dbReference>
<dbReference type="InterPro" id="IPR002155">
    <property type="entry name" value="Thiolase"/>
</dbReference>
<evidence type="ECO:0000256" key="3">
    <source>
        <dbReference type="ARBA" id="ARBA00022679"/>
    </source>
</evidence>
<dbReference type="PROSITE" id="PS00737">
    <property type="entry name" value="THIOLASE_2"/>
    <property type="match status" value="1"/>
</dbReference>
<evidence type="ECO:0000313" key="9">
    <source>
        <dbReference type="Proteomes" id="UP001642540"/>
    </source>
</evidence>
<evidence type="ECO:0000259" key="7">
    <source>
        <dbReference type="Pfam" id="PF02803"/>
    </source>
</evidence>
<feature type="domain" description="Thiolase C-terminal" evidence="7">
    <location>
        <begin position="275"/>
        <end position="396"/>
    </location>
</feature>
<dbReference type="InterPro" id="IPR020615">
    <property type="entry name" value="Thiolase_acyl_enz_int_AS"/>
</dbReference>
<dbReference type="PROSITE" id="PS00099">
    <property type="entry name" value="THIOLASE_3"/>
    <property type="match status" value="1"/>
</dbReference>
<keyword evidence="3 5" id="KW-0808">Transferase</keyword>
<evidence type="ECO:0000259" key="6">
    <source>
        <dbReference type="Pfam" id="PF00108"/>
    </source>
</evidence>
<feature type="domain" description="Thiolase N-terminal" evidence="6">
    <location>
        <begin position="9"/>
        <end position="268"/>
    </location>
</feature>
<comment type="pathway">
    <text evidence="1">Lipid metabolism.</text>
</comment>
<dbReference type="Pfam" id="PF02803">
    <property type="entry name" value="Thiolase_C"/>
    <property type="match status" value="1"/>
</dbReference>
<evidence type="ECO:0000256" key="2">
    <source>
        <dbReference type="ARBA" id="ARBA00010982"/>
    </source>
</evidence>
<keyword evidence="9" id="KW-1185">Reference proteome</keyword>
<proteinExistence type="inferred from homology"/>
<dbReference type="PANTHER" id="PTHR18919">
    <property type="entry name" value="ACETYL-COA C-ACYLTRANSFERASE"/>
    <property type="match status" value="1"/>
</dbReference>
<evidence type="ECO:0000256" key="1">
    <source>
        <dbReference type="ARBA" id="ARBA00005189"/>
    </source>
</evidence>
<dbReference type="EMBL" id="CAXLJM020000051">
    <property type="protein sequence ID" value="CAL8114864.1"/>
    <property type="molecule type" value="Genomic_DNA"/>
</dbReference>
<dbReference type="SUPFAM" id="SSF53901">
    <property type="entry name" value="Thiolase-like"/>
    <property type="match status" value="2"/>
</dbReference>
<accession>A0ABP1QYR1</accession>
<reference evidence="8 9" key="1">
    <citation type="submission" date="2024-08" db="EMBL/GenBank/DDBJ databases">
        <authorList>
            <person name="Cucini C."/>
            <person name="Frati F."/>
        </authorList>
    </citation>
    <scope>NUCLEOTIDE SEQUENCE [LARGE SCALE GENOMIC DNA]</scope>
</reference>
<dbReference type="InterPro" id="IPR020616">
    <property type="entry name" value="Thiolase_N"/>
</dbReference>
<dbReference type="InterPro" id="IPR020617">
    <property type="entry name" value="Thiolase_C"/>
</dbReference>
<dbReference type="PROSITE" id="PS00098">
    <property type="entry name" value="THIOLASE_1"/>
    <property type="match status" value="1"/>
</dbReference>
<keyword evidence="4 5" id="KW-0012">Acyltransferase</keyword>
<gene>
    <name evidence="8" type="ORF">ODALV1_LOCUS16636</name>
</gene>
<dbReference type="NCBIfam" id="TIGR01930">
    <property type="entry name" value="AcCoA-C-Actrans"/>
    <property type="match status" value="1"/>
</dbReference>
<evidence type="ECO:0000256" key="4">
    <source>
        <dbReference type="ARBA" id="ARBA00023315"/>
    </source>
</evidence>
<dbReference type="InterPro" id="IPR020610">
    <property type="entry name" value="Thiolase_AS"/>
</dbReference>
<dbReference type="PANTHER" id="PTHR18919:SF107">
    <property type="entry name" value="ACETYL-COA ACETYLTRANSFERASE, CYTOSOLIC"/>
    <property type="match status" value="1"/>
</dbReference>
<evidence type="ECO:0000313" key="8">
    <source>
        <dbReference type="EMBL" id="CAL8114864.1"/>
    </source>
</evidence>
<dbReference type="InterPro" id="IPR020613">
    <property type="entry name" value="Thiolase_CS"/>
</dbReference>
<name>A0ABP1QYR1_9HEXA</name>
<sequence>MSALNAESVVILSAVRTPVGSFCGSLSSMKAHDLGAICIKEAISRAGVVAEDVSEVIFGQVLTAGQGQNPARQAAVNAGLPYDVPATSINMLCGSGLRSVILGAQAIKLGDSKVVVAGGQESMSQAQHSAYLRTGIKMGDGQLVDTMIVDGLTDAFHKYHMGITAENVAEQHKVSRSDQDEFALKSQQNAKSAMEKGLFNDEIVAVPVPQRKGTIEVKVDEYPKPSTTLEGLQGLRPAFKRDGTGTVTAGNASGINDGAAAVTLTSESLATSQGLKPIAKIVSYAQAGVDPAVMGIGPVPAVLAAVKKAGWTLDEVDKYELNEAFAAQSLAVVKALGVNPDKVNINGGAIALGHPIGASGARVLCTLISVLKQTGGKKGVAGLCVGGGMGIAICIELRN</sequence>